<accession>A0ABD6ELD1</accession>
<dbReference type="Proteomes" id="UP001608902">
    <property type="component" value="Unassembled WGS sequence"/>
</dbReference>
<feature type="signal peptide" evidence="1">
    <location>
        <begin position="1"/>
        <end position="19"/>
    </location>
</feature>
<name>A0ABD6ELD1_9BILA</name>
<keyword evidence="3" id="KW-1185">Reference proteome</keyword>
<dbReference type="AlphaFoldDB" id="A0ABD6ELD1"/>
<proteinExistence type="predicted"/>
<evidence type="ECO:0000256" key="1">
    <source>
        <dbReference type="SAM" id="SignalP"/>
    </source>
</evidence>
<reference evidence="2 3" key="1">
    <citation type="submission" date="2024-08" db="EMBL/GenBank/DDBJ databases">
        <title>Gnathostoma spinigerum genome.</title>
        <authorList>
            <person name="Gonzalez-Bertolin B."/>
            <person name="Monzon S."/>
            <person name="Zaballos A."/>
            <person name="Jimenez P."/>
            <person name="Dekumyoy P."/>
            <person name="Varona S."/>
            <person name="Cuesta I."/>
            <person name="Sumanam S."/>
            <person name="Adisakwattana P."/>
            <person name="Gasser R.B."/>
            <person name="Hernandez-Gonzalez A."/>
            <person name="Young N.D."/>
            <person name="Perteguer M.J."/>
        </authorList>
    </citation>
    <scope>NUCLEOTIDE SEQUENCE [LARGE SCALE GENOMIC DNA]</scope>
    <source>
        <strain evidence="2">AL3</strain>
        <tissue evidence="2">Liver</tissue>
    </source>
</reference>
<evidence type="ECO:0000313" key="3">
    <source>
        <dbReference type="Proteomes" id="UP001608902"/>
    </source>
</evidence>
<evidence type="ECO:0000313" key="2">
    <source>
        <dbReference type="EMBL" id="MFH4980780.1"/>
    </source>
</evidence>
<sequence length="198" mass="21112">MLTILYTLSVITAATLTQASEPTATSPPAGGLPQCPSSYQNCQNSWNPPCFNAYGCPNQISHTPCAMGGCYPPLPMPYGGGIYQSGMISCNGPDCQTPPMFYGGMHPHPPQFPPTSPIYPSNGPNTGFYPGFHSLFPPIGPFALPGPLPPNNNIANLPQPCNYADSLCLPQSYGWGGRWNPFYPSANSHRCESVNCNP</sequence>
<dbReference type="EMBL" id="JBGFUD010006072">
    <property type="protein sequence ID" value="MFH4980780.1"/>
    <property type="molecule type" value="Genomic_DNA"/>
</dbReference>
<gene>
    <name evidence="2" type="ORF">AB6A40_007489</name>
</gene>
<keyword evidence="1" id="KW-0732">Signal</keyword>
<protein>
    <submittedName>
        <fullName evidence="2">Uncharacterized protein</fullName>
    </submittedName>
</protein>
<comment type="caution">
    <text evidence="2">The sequence shown here is derived from an EMBL/GenBank/DDBJ whole genome shotgun (WGS) entry which is preliminary data.</text>
</comment>
<organism evidence="2 3">
    <name type="scientific">Gnathostoma spinigerum</name>
    <dbReference type="NCBI Taxonomy" id="75299"/>
    <lineage>
        <taxon>Eukaryota</taxon>
        <taxon>Metazoa</taxon>
        <taxon>Ecdysozoa</taxon>
        <taxon>Nematoda</taxon>
        <taxon>Chromadorea</taxon>
        <taxon>Rhabditida</taxon>
        <taxon>Spirurina</taxon>
        <taxon>Gnathostomatomorpha</taxon>
        <taxon>Gnathostomatoidea</taxon>
        <taxon>Gnathostomatidae</taxon>
        <taxon>Gnathostoma</taxon>
    </lineage>
</organism>
<feature type="chain" id="PRO_5044828755" evidence="1">
    <location>
        <begin position="20"/>
        <end position="198"/>
    </location>
</feature>